<sequence length="391" mass="44976">MKDKRLLPPPSEVPEFLHSSPFFPTFEPDEENHIRPPEHMPSILEILKSKPARVAFTFFLALTTFIYFRTAVYEFHVWTRLAGPSCSLSAPVYPPSSWDAPDVDWTKFAYTQYATNLNYLCNSVMIFETLHRLQSKPDRLMLYPSKYSAPDAVADTPERRLLLKARDEYGVKLEAVEVVHEKSALYAGPNWADSYTKLLAFNQTQYSRLLVLDSDSTILQLMDDLFLLPDAKAVMPKAWWLDYPFVTSHIMLIQPSASEFSRIQDAIRDAHLGFYDMEIVNMLYGRECLVLPHKPYALLTGELRSGDHSKWLKGGHENWDPDSVMKQAKLVHFSDHPLPKPWSATKSMRESAQPVCLDGEGQGQGEGCRERKIWMGLYEDFKTRRKNICDM</sequence>
<dbReference type="InterPro" id="IPR029044">
    <property type="entry name" value="Nucleotide-diphossugar_trans"/>
</dbReference>
<dbReference type="InterPro" id="IPR050587">
    <property type="entry name" value="GNT1/Glycosyltrans_8"/>
</dbReference>
<dbReference type="AlphaFoldDB" id="K1WIS8"/>
<dbReference type="eggNOG" id="KOG1950">
    <property type="taxonomic scope" value="Eukaryota"/>
</dbReference>
<dbReference type="EMBL" id="JH921454">
    <property type="protein sequence ID" value="EKD12736.1"/>
    <property type="molecule type" value="Genomic_DNA"/>
</dbReference>
<reference evidence="1 2" key="1">
    <citation type="journal article" date="2012" name="BMC Genomics">
        <title>Sequencing the genome of Marssonina brunnea reveals fungus-poplar co-evolution.</title>
        <authorList>
            <person name="Zhu S."/>
            <person name="Cao Y.-Z."/>
            <person name="Jiang C."/>
            <person name="Tan B.-Y."/>
            <person name="Wang Z."/>
            <person name="Feng S."/>
            <person name="Zhang L."/>
            <person name="Su X.-H."/>
            <person name="Brejova B."/>
            <person name="Vinar T."/>
            <person name="Xu M."/>
            <person name="Wang M.-X."/>
            <person name="Zhang S.-G."/>
            <person name="Huang M.-R."/>
            <person name="Wu R."/>
            <person name="Zhou Y."/>
        </authorList>
    </citation>
    <scope>NUCLEOTIDE SEQUENCE [LARGE SCALE GENOMIC DNA]</scope>
    <source>
        <strain evidence="1 2">MB_m1</strain>
    </source>
</reference>
<evidence type="ECO:0000313" key="1">
    <source>
        <dbReference type="EMBL" id="EKD12736.1"/>
    </source>
</evidence>
<organism evidence="1 2">
    <name type="scientific">Marssonina brunnea f. sp. multigermtubi (strain MB_m1)</name>
    <name type="common">Marssonina leaf spot fungus</name>
    <dbReference type="NCBI Taxonomy" id="1072389"/>
    <lineage>
        <taxon>Eukaryota</taxon>
        <taxon>Fungi</taxon>
        <taxon>Dikarya</taxon>
        <taxon>Ascomycota</taxon>
        <taxon>Pezizomycotina</taxon>
        <taxon>Leotiomycetes</taxon>
        <taxon>Helotiales</taxon>
        <taxon>Drepanopezizaceae</taxon>
        <taxon>Drepanopeziza</taxon>
    </lineage>
</organism>
<dbReference type="GeneID" id="18764900"/>
<keyword evidence="2" id="KW-1185">Reference proteome</keyword>
<dbReference type="Gene3D" id="3.90.550.10">
    <property type="entry name" value="Spore Coat Polysaccharide Biosynthesis Protein SpsA, Chain A"/>
    <property type="match status" value="1"/>
</dbReference>
<dbReference type="KEGG" id="mbe:MBM_08965"/>
<proteinExistence type="predicted"/>
<dbReference type="Proteomes" id="UP000006753">
    <property type="component" value="Unassembled WGS sequence"/>
</dbReference>
<name>K1WIS8_MARBU</name>
<dbReference type="FunCoup" id="K1WIS8">
    <property type="interactions" value="10"/>
</dbReference>
<accession>K1WIS8</accession>
<gene>
    <name evidence="1" type="ORF">MBM_08965</name>
</gene>
<dbReference type="InParanoid" id="K1WIS8"/>
<dbReference type="OMA" id="AFNQTDY"/>
<evidence type="ECO:0008006" key="3">
    <source>
        <dbReference type="Google" id="ProtNLM"/>
    </source>
</evidence>
<dbReference type="STRING" id="1072389.K1WIS8"/>
<dbReference type="HOGENOM" id="CLU_034860_1_1_1"/>
<dbReference type="SUPFAM" id="SSF53448">
    <property type="entry name" value="Nucleotide-diphospho-sugar transferases"/>
    <property type="match status" value="1"/>
</dbReference>
<dbReference type="OrthoDB" id="2014201at2759"/>
<dbReference type="PANTHER" id="PTHR11183">
    <property type="entry name" value="GLYCOGENIN SUBFAMILY MEMBER"/>
    <property type="match status" value="1"/>
</dbReference>
<protein>
    <recommendedName>
        <fullName evidence="3">Glucose N-acetyltransferase</fullName>
    </recommendedName>
</protein>
<dbReference type="RefSeq" id="XP_007296854.1">
    <property type="nucleotide sequence ID" value="XM_007296792.1"/>
</dbReference>
<evidence type="ECO:0000313" key="2">
    <source>
        <dbReference type="Proteomes" id="UP000006753"/>
    </source>
</evidence>